<keyword evidence="1" id="KW-0812">Transmembrane</keyword>
<protein>
    <recommendedName>
        <fullName evidence="2">DUF7755 domain-containing protein</fullName>
    </recommendedName>
</protein>
<dbReference type="PANTHER" id="PTHR36330">
    <property type="entry name" value="LIPASE/LIPOOXYGENASE, PLAT/LH2 FAMILY PROTEIN"/>
    <property type="match status" value="1"/>
</dbReference>
<feature type="transmembrane region" description="Helical" evidence="1">
    <location>
        <begin position="396"/>
        <end position="414"/>
    </location>
</feature>
<evidence type="ECO:0000313" key="4">
    <source>
        <dbReference type="Proteomes" id="UP001141806"/>
    </source>
</evidence>
<evidence type="ECO:0000256" key="1">
    <source>
        <dbReference type="SAM" id="Phobius"/>
    </source>
</evidence>
<sequence length="462" mass="50257">MVMYIVIDQTPEDERGVRQTASIGFAVRTVPGMEAISLRHIISPAHNSVPVRWHQDSIWKGFLGIRGWASRTSMRVGHSRLIQCSKRSDFTDFQGFARPSNLLPATEVNICTESSLEKLSTSSVEDESRSRYMIKLHTSRVYGSCLSDLSAGILLCVIDENGDSILQRIPASPSEGSPGQTEEMAGPDLLYFQRGSVNNFIFEGPKIGKIEVVWIGLESGHWRLGGLSFAVVCGCQPPFKEEDGKTIEYTGTLYNFEAEDLLLGEGGDMSMVELRPLLVTEMHGVDLSAFLNMQSDQSTLPSSLGISNEESMREYADLKFSLLLYDTMLIFAGTSIASFSAGDRAALAFLIGGLGGFLYLILLQRSVDGLPAPASISLKREGENLNNLFRGVKGPLLTLALALAFSVAAVKYKWGDAAAGLTAKEVMVGMMGFLACKISVVLAAFKPMPMSMKETGMGSEER</sequence>
<accession>A0A9Q0QZX1</accession>
<feature type="domain" description="DUF7755" evidence="2">
    <location>
        <begin position="131"/>
        <end position="280"/>
    </location>
</feature>
<feature type="transmembrane region" description="Helical" evidence="1">
    <location>
        <begin position="322"/>
        <end position="339"/>
    </location>
</feature>
<dbReference type="AlphaFoldDB" id="A0A9Q0QZX1"/>
<gene>
    <name evidence="3" type="ORF">NE237_008674</name>
</gene>
<evidence type="ECO:0000259" key="2">
    <source>
        <dbReference type="Pfam" id="PF24938"/>
    </source>
</evidence>
<feature type="transmembrane region" description="Helical" evidence="1">
    <location>
        <begin position="426"/>
        <end position="445"/>
    </location>
</feature>
<dbReference type="OrthoDB" id="2018869at2759"/>
<organism evidence="3 4">
    <name type="scientific">Protea cynaroides</name>
    <dbReference type="NCBI Taxonomy" id="273540"/>
    <lineage>
        <taxon>Eukaryota</taxon>
        <taxon>Viridiplantae</taxon>
        <taxon>Streptophyta</taxon>
        <taxon>Embryophyta</taxon>
        <taxon>Tracheophyta</taxon>
        <taxon>Spermatophyta</taxon>
        <taxon>Magnoliopsida</taxon>
        <taxon>Proteales</taxon>
        <taxon>Proteaceae</taxon>
        <taxon>Protea</taxon>
    </lineage>
</organism>
<reference evidence="3" key="1">
    <citation type="journal article" date="2023" name="Plant J.">
        <title>The genome of the king protea, Protea cynaroides.</title>
        <authorList>
            <person name="Chang J."/>
            <person name="Duong T.A."/>
            <person name="Schoeman C."/>
            <person name="Ma X."/>
            <person name="Roodt D."/>
            <person name="Barker N."/>
            <person name="Li Z."/>
            <person name="Van de Peer Y."/>
            <person name="Mizrachi E."/>
        </authorList>
    </citation>
    <scope>NUCLEOTIDE SEQUENCE</scope>
    <source>
        <tissue evidence="3">Young leaves</tissue>
    </source>
</reference>
<dbReference type="Proteomes" id="UP001141806">
    <property type="component" value="Unassembled WGS sequence"/>
</dbReference>
<keyword evidence="1" id="KW-1133">Transmembrane helix</keyword>
<name>A0A9Q0QZX1_9MAGN</name>
<evidence type="ECO:0000313" key="3">
    <source>
        <dbReference type="EMBL" id="KAJ4977894.1"/>
    </source>
</evidence>
<dbReference type="Pfam" id="PF24938">
    <property type="entry name" value="DUF7755"/>
    <property type="match status" value="1"/>
</dbReference>
<keyword evidence="1" id="KW-0472">Membrane</keyword>
<dbReference type="EMBL" id="JAMYWD010000002">
    <property type="protein sequence ID" value="KAJ4977894.1"/>
    <property type="molecule type" value="Genomic_DNA"/>
</dbReference>
<feature type="transmembrane region" description="Helical" evidence="1">
    <location>
        <begin position="345"/>
        <end position="363"/>
    </location>
</feature>
<proteinExistence type="predicted"/>
<comment type="caution">
    <text evidence="3">The sequence shown here is derived from an EMBL/GenBank/DDBJ whole genome shotgun (WGS) entry which is preliminary data.</text>
</comment>
<dbReference type="PANTHER" id="PTHR36330:SF2">
    <property type="entry name" value="LIPASE_LIPOOXYGENASE, PLAT_LH2 FAMILY PROTEIN"/>
    <property type="match status" value="1"/>
</dbReference>
<dbReference type="InterPro" id="IPR056657">
    <property type="entry name" value="DUF7755"/>
</dbReference>
<keyword evidence="4" id="KW-1185">Reference proteome</keyword>